<sequence length="362" mass="37330">MAVRHCVAADPSPGCGILLVVNAGGAVSVEGDGSAGRGGGQDDTVVGIVNDSRQAVHAVTVTEPGSGLSGFDGGGICGRGHASWTGSADCPYGPTGYEGPGTSFVTDPSLPDSAQIDFADGLAPGRSAYFSLKGALTSRHMTAVQGALDFTVSGLLPVLASSSQDTHATYPDSVCSSSRFHQYEAAATAVEAYFEEVDARDAATLLEHFIEGSGTPVNFPAGSSLSRQLLSNSQFVALNSSAQHALVDALELGENTVVLSQPALRRIALYMPNDLKYSFGGTQGLQVSGTGRLVDGHYTGTLTYTVQDSYGFSTNDHFVGNVGDDMRYLQTNCGAPQSVGGARWFPASVTINVPFSLTAGTR</sequence>
<proteinExistence type="predicted"/>
<dbReference type="RefSeq" id="WP_212518988.1">
    <property type="nucleotide sequence ID" value="NZ_JAGSOH010000043.1"/>
</dbReference>
<organism evidence="1 2">
    <name type="scientific">Actinospica acidithermotolerans</name>
    <dbReference type="NCBI Taxonomy" id="2828514"/>
    <lineage>
        <taxon>Bacteria</taxon>
        <taxon>Bacillati</taxon>
        <taxon>Actinomycetota</taxon>
        <taxon>Actinomycetes</taxon>
        <taxon>Catenulisporales</taxon>
        <taxon>Actinospicaceae</taxon>
        <taxon>Actinospica</taxon>
    </lineage>
</organism>
<gene>
    <name evidence="1" type="ORF">KDK95_16120</name>
</gene>
<dbReference type="AlphaFoldDB" id="A0A941ILQ5"/>
<comment type="caution">
    <text evidence="1">The sequence shown here is derived from an EMBL/GenBank/DDBJ whole genome shotgun (WGS) entry which is preliminary data.</text>
</comment>
<keyword evidence="2" id="KW-1185">Reference proteome</keyword>
<dbReference type="EMBL" id="JAGSOH010000043">
    <property type="protein sequence ID" value="MBR7827846.1"/>
    <property type="molecule type" value="Genomic_DNA"/>
</dbReference>
<reference evidence="1" key="1">
    <citation type="submission" date="2021-04" db="EMBL/GenBank/DDBJ databases">
        <title>Genome based classification of Actinospica acidithermotolerans sp. nov., an actinobacterium isolated from an Indonesian hot spring.</title>
        <authorList>
            <person name="Kusuma A.B."/>
            <person name="Putra K.E."/>
            <person name="Nafisah S."/>
            <person name="Loh J."/>
            <person name="Nouioui I."/>
            <person name="Goodfellow M."/>
        </authorList>
    </citation>
    <scope>NUCLEOTIDE SEQUENCE</scope>
    <source>
        <strain evidence="1">MGRD01-02</strain>
    </source>
</reference>
<evidence type="ECO:0000313" key="2">
    <source>
        <dbReference type="Proteomes" id="UP000676325"/>
    </source>
</evidence>
<dbReference type="Proteomes" id="UP000676325">
    <property type="component" value="Unassembled WGS sequence"/>
</dbReference>
<accession>A0A941ILQ5</accession>
<protein>
    <submittedName>
        <fullName evidence="1">Uncharacterized protein</fullName>
    </submittedName>
</protein>
<evidence type="ECO:0000313" key="1">
    <source>
        <dbReference type="EMBL" id="MBR7827846.1"/>
    </source>
</evidence>
<name>A0A941ILQ5_9ACTN</name>